<feature type="compositionally biased region" description="Low complexity" evidence="5">
    <location>
        <begin position="9"/>
        <end position="20"/>
    </location>
</feature>
<feature type="compositionally biased region" description="Polar residues" evidence="5">
    <location>
        <begin position="319"/>
        <end position="329"/>
    </location>
</feature>
<evidence type="ECO:0000259" key="7">
    <source>
        <dbReference type="Pfam" id="PF00520"/>
    </source>
</evidence>
<feature type="transmembrane region" description="Helical" evidence="6">
    <location>
        <begin position="836"/>
        <end position="853"/>
    </location>
</feature>
<feature type="domain" description="Ion transport" evidence="7">
    <location>
        <begin position="771"/>
        <end position="1006"/>
    </location>
</feature>
<comment type="subcellular location">
    <subcellularLocation>
        <location evidence="1">Membrane</location>
        <topology evidence="1">Multi-pass membrane protein</topology>
    </subcellularLocation>
</comment>
<feature type="compositionally biased region" description="Acidic residues" evidence="5">
    <location>
        <begin position="70"/>
        <end position="79"/>
    </location>
</feature>
<keyword evidence="2 6" id="KW-0812">Transmembrane</keyword>
<sequence>MSSPRRRNSGTSSSGVTTSNRARRAPHNQPHSRDNDSYYYTIPAGPPASRASIADSSHPSVSSDITLTDGLEEEEDELDVPVEAAPVGTLAETPRNGRPAVADADDAINTSVFAPTPPSTSLSQASLMEYSDTSDEYTRGARAYPQSRFQSAESPSPTRTHPNRLVRFSSLTSLATDVEHGEQASTGHTPERNAAGYTSNDRTPRSSPPAHWMESWAYSFRSPAPQQQRHHHHGVSPRHRPTRSHSTLEYPHHAIPTQLYHAAAYDGTGVADPTPRQHPLLYSQPQDSNEASPLLATQHKTRGTATAAANARSVRTKSTDSGASRSSETSRGRLRFTKPLFPGDRRAIRMAAAFLEDYQHNRPPTLSSELATISDAQLVWVQYVHHGWMPWLRFLASAALFFSSGFEGFEPDVVPEYAVPPRAVATVLNLTALMVLFLDVYIRHVILYSYDSLVETGAGSHRHNVLHRVRQSRSLQLVRPLIVFGTVLVCENISRILITRDEPHMVLFTSVFKPLVLFYVSSQARDALEAVRRISRIVLRVLVMELLLILFFAAVAVRLYGHTHEGFADLSTSWFSLFELATTVTNPSLWMPLYNDSKTAAIFFVPFVVVTTFYLHSLVLSVVFSTYIQAATAIHARSTLDREDSVQLAYLALLQQQQRNDEAAMASSRRRKTQSATHAPGSAPPIPEPPAAVSKSDMIDVRLVRETLKNLRPHYNAMKINALVEIVDPSNQKIVDFATFRTKVRQALNASVRTARSATTLALSVELVAVAVAIVNFIYVILVSSAFNVHWFNESQQMLGSLITVVATFELLIRFNPLRIPDFTPLTRLNATFDGLALMGAVVSTVGIVMYVTSQGEEASLNTILMGRAIDMIRIMRFFQIFRDVVRRSSDVIPVLVGPLILVLTTLHVFVYTGMALWGGAIHVGTYEGDIVDLYDLNNFNSYQEGVVSMFNVLVVNDWHELARVFTFADRCASPVIVYPFFILGNLLGVSIVLNVLTAFFVETFVTKLDDNVDGSTDLTTVQREQRDFSIQTSEKQSVRRIASMSSLLGARKASGSRRRAQRVPEKPIDRGEDADSEASSESELFEFDVYEREGVDKIMQAVSGGANSNEFARQICGYLEIFETLTPGRETVGYLICDQQTLERYGNRRFQTKADGFLGENELHAVVSDVNSELLALSSRPSFDLDRSLVRTFPHHSDPNVSLEISASLLRRHPALSLFVSRTVDPALQITTENAAPVAN</sequence>
<feature type="transmembrane region" description="Helical" evidence="6">
    <location>
        <begin position="891"/>
        <end position="911"/>
    </location>
</feature>
<feature type="region of interest" description="Disordered" evidence="5">
    <location>
        <begin position="662"/>
        <end position="693"/>
    </location>
</feature>
<feature type="region of interest" description="Disordered" evidence="5">
    <location>
        <begin position="146"/>
        <end position="165"/>
    </location>
</feature>
<feature type="compositionally biased region" description="Low complexity" evidence="5">
    <location>
        <begin position="303"/>
        <end position="313"/>
    </location>
</feature>
<feature type="region of interest" description="Disordered" evidence="5">
    <location>
        <begin position="1049"/>
        <end position="1083"/>
    </location>
</feature>
<protein>
    <submittedName>
        <fullName evidence="8">Two-pore calcium channel</fullName>
    </submittedName>
</protein>
<feature type="compositionally biased region" description="Polar residues" evidence="5">
    <location>
        <begin position="147"/>
        <end position="160"/>
    </location>
</feature>
<evidence type="ECO:0000256" key="2">
    <source>
        <dbReference type="ARBA" id="ARBA00022692"/>
    </source>
</evidence>
<dbReference type="Pfam" id="PF00520">
    <property type="entry name" value="Ion_trans"/>
    <property type="match status" value="2"/>
</dbReference>
<dbReference type="KEGG" id="pti:PHATRDRAFT_bd1654"/>
<keyword evidence="9" id="KW-1185">Reference proteome</keyword>
<dbReference type="PANTHER" id="PTHR46726">
    <property type="entry name" value="TWO PORE CHANNEL 3"/>
    <property type="match status" value="1"/>
</dbReference>
<dbReference type="STRING" id="556484.B7S417"/>
<dbReference type="Gene3D" id="1.10.287.70">
    <property type="match status" value="2"/>
</dbReference>
<reference evidence="8 9" key="1">
    <citation type="journal article" date="2008" name="Nature">
        <title>The Phaeodactylum genome reveals the evolutionary history of diatom genomes.</title>
        <authorList>
            <person name="Bowler C."/>
            <person name="Allen A.E."/>
            <person name="Badger J.H."/>
            <person name="Grimwood J."/>
            <person name="Jabbari K."/>
            <person name="Kuo A."/>
            <person name="Maheswari U."/>
            <person name="Martens C."/>
            <person name="Maumus F."/>
            <person name="Otillar R.P."/>
            <person name="Rayko E."/>
            <person name="Salamov A."/>
            <person name="Vandepoele K."/>
            <person name="Beszteri B."/>
            <person name="Gruber A."/>
            <person name="Heijde M."/>
            <person name="Katinka M."/>
            <person name="Mock T."/>
            <person name="Valentin K."/>
            <person name="Verret F."/>
            <person name="Berges J.A."/>
            <person name="Brownlee C."/>
            <person name="Cadoret J.P."/>
            <person name="Chiovitti A."/>
            <person name="Choi C.J."/>
            <person name="Coesel S."/>
            <person name="De Martino A."/>
            <person name="Detter J.C."/>
            <person name="Durkin C."/>
            <person name="Falciatore A."/>
            <person name="Fournet J."/>
            <person name="Haruta M."/>
            <person name="Huysman M.J."/>
            <person name="Jenkins B.D."/>
            <person name="Jiroutova K."/>
            <person name="Jorgensen R.E."/>
            <person name="Joubert Y."/>
            <person name="Kaplan A."/>
            <person name="Kroger N."/>
            <person name="Kroth P.G."/>
            <person name="La Roche J."/>
            <person name="Lindquist E."/>
            <person name="Lommer M."/>
            <person name="Martin-Jezequel V."/>
            <person name="Lopez P.J."/>
            <person name="Lucas S."/>
            <person name="Mangogna M."/>
            <person name="McGinnis K."/>
            <person name="Medlin L.K."/>
            <person name="Montsant A."/>
            <person name="Oudot-Le Secq M.P."/>
            <person name="Napoli C."/>
            <person name="Obornik M."/>
            <person name="Parker M.S."/>
            <person name="Petit J.L."/>
            <person name="Porcel B.M."/>
            <person name="Poulsen N."/>
            <person name="Robison M."/>
            <person name="Rychlewski L."/>
            <person name="Rynearson T.A."/>
            <person name="Schmutz J."/>
            <person name="Shapiro H."/>
            <person name="Siaut M."/>
            <person name="Stanley M."/>
            <person name="Sussman M.R."/>
            <person name="Taylor A.R."/>
            <person name="Vardi A."/>
            <person name="von Dassow P."/>
            <person name="Vyverman W."/>
            <person name="Willis A."/>
            <person name="Wyrwicz L.S."/>
            <person name="Rokhsar D.S."/>
            <person name="Weissenbach J."/>
            <person name="Armbrust E.V."/>
            <person name="Green B.R."/>
            <person name="Van de Peer Y."/>
            <person name="Grigoriev I.V."/>
        </authorList>
    </citation>
    <scope>NUCLEOTIDE SEQUENCE [LARGE SCALE GENOMIC DNA]</scope>
    <source>
        <strain evidence="8 9">CCAP 1055/1</strain>
    </source>
</reference>
<feature type="compositionally biased region" description="Polar residues" evidence="5">
    <location>
        <begin position="110"/>
        <end position="126"/>
    </location>
</feature>
<feature type="transmembrane region" description="Helical" evidence="6">
    <location>
        <begin position="600"/>
        <end position="628"/>
    </location>
</feature>
<dbReference type="GO" id="GO:0016020">
    <property type="term" value="C:membrane"/>
    <property type="evidence" value="ECO:0007669"/>
    <property type="project" value="UniProtKB-SubCell"/>
</dbReference>
<dbReference type="eggNOG" id="KOG2301">
    <property type="taxonomic scope" value="Eukaryota"/>
</dbReference>
<feature type="domain" description="Ion transport" evidence="7">
    <location>
        <begin position="506"/>
        <end position="629"/>
    </location>
</feature>
<evidence type="ECO:0000256" key="1">
    <source>
        <dbReference type="ARBA" id="ARBA00004141"/>
    </source>
</evidence>
<feature type="compositionally biased region" description="Basic residues" evidence="5">
    <location>
        <begin position="228"/>
        <end position="243"/>
    </location>
</feature>
<feature type="region of interest" description="Disordered" evidence="5">
    <location>
        <begin position="1"/>
        <end position="79"/>
    </location>
</feature>
<evidence type="ECO:0000256" key="6">
    <source>
        <dbReference type="SAM" id="Phobius"/>
    </source>
</evidence>
<dbReference type="RefSeq" id="XP_002176296.1">
    <property type="nucleotide sequence ID" value="XM_002176260.1"/>
</dbReference>
<evidence type="ECO:0000256" key="4">
    <source>
        <dbReference type="ARBA" id="ARBA00023136"/>
    </source>
</evidence>
<dbReference type="GO" id="GO:0005216">
    <property type="term" value="F:monoatomic ion channel activity"/>
    <property type="evidence" value="ECO:0007669"/>
    <property type="project" value="InterPro"/>
</dbReference>
<gene>
    <name evidence="8" type="ORF">PHATRDRAFT_bd1654</name>
</gene>
<evidence type="ECO:0000313" key="8">
    <source>
        <dbReference type="EMBL" id="EEC42688.1"/>
    </source>
</evidence>
<feature type="region of interest" description="Disordered" evidence="5">
    <location>
        <begin position="222"/>
        <end position="246"/>
    </location>
</feature>
<feature type="region of interest" description="Disordered" evidence="5">
    <location>
        <begin position="267"/>
        <end position="336"/>
    </location>
</feature>
<feature type="transmembrane region" description="Helical" evidence="6">
    <location>
        <begin position="977"/>
        <end position="1002"/>
    </location>
</feature>
<evidence type="ECO:0000256" key="3">
    <source>
        <dbReference type="ARBA" id="ARBA00022989"/>
    </source>
</evidence>
<dbReference type="OrthoDB" id="43411at2759"/>
<dbReference type="AlphaFoldDB" id="B7S417"/>
<accession>B7S417</accession>
<dbReference type="PaxDb" id="2850-Phatrdraft1654"/>
<reference evidence="9" key="2">
    <citation type="submission" date="2008-08" db="EMBL/GenBank/DDBJ databases">
        <authorList>
            <consortium name="Diatom Consortium"/>
            <person name="Grigoriev I."/>
            <person name="Grimwood J."/>
            <person name="Kuo A."/>
            <person name="Otillar R.P."/>
            <person name="Salamov A."/>
            <person name="Detter J.C."/>
            <person name="Lindquist E."/>
            <person name="Shapiro H."/>
            <person name="Lucas S."/>
            <person name="Glavina del Rio T."/>
            <person name="Pitluck S."/>
            <person name="Rokhsar D."/>
            <person name="Bowler C."/>
        </authorList>
    </citation>
    <scope>GENOME REANNOTATION</scope>
    <source>
        <strain evidence="9">CCAP 1055/1</strain>
    </source>
</reference>
<keyword evidence="3 6" id="KW-1133">Transmembrane helix</keyword>
<feature type="transmembrane region" description="Helical" evidence="6">
    <location>
        <begin position="541"/>
        <end position="561"/>
    </location>
</feature>
<proteinExistence type="predicted"/>
<dbReference type="PANTHER" id="PTHR46726:SF1">
    <property type="entry name" value="TWO-PORE CALCIUM CHANNEL 3"/>
    <property type="match status" value="1"/>
</dbReference>
<name>B7S417_PHATC</name>
<feature type="transmembrane region" description="Helical" evidence="6">
    <location>
        <begin position="504"/>
        <end position="520"/>
    </location>
</feature>
<feature type="compositionally biased region" description="Basic and acidic residues" evidence="5">
    <location>
        <begin position="1063"/>
        <end position="1074"/>
    </location>
</feature>
<feature type="transmembrane region" description="Helical" evidence="6">
    <location>
        <begin position="798"/>
        <end position="815"/>
    </location>
</feature>
<feature type="region of interest" description="Disordered" evidence="5">
    <location>
        <begin position="110"/>
        <end position="134"/>
    </location>
</feature>
<organism evidence="8 9">
    <name type="scientific">Phaeodactylum tricornutum (strain CCAP 1055/1)</name>
    <dbReference type="NCBI Taxonomy" id="556484"/>
    <lineage>
        <taxon>Eukaryota</taxon>
        <taxon>Sar</taxon>
        <taxon>Stramenopiles</taxon>
        <taxon>Ochrophyta</taxon>
        <taxon>Bacillariophyta</taxon>
        <taxon>Bacillariophyceae</taxon>
        <taxon>Bacillariophycidae</taxon>
        <taxon>Naviculales</taxon>
        <taxon>Phaeodactylaceae</taxon>
        <taxon>Phaeodactylum</taxon>
    </lineage>
</organism>
<dbReference type="HOGENOM" id="CLU_260553_0_0_1"/>
<feature type="transmembrane region" description="Helical" evidence="6">
    <location>
        <begin position="761"/>
        <end position="786"/>
    </location>
</feature>
<dbReference type="InterPro" id="IPR005821">
    <property type="entry name" value="Ion_trans_dom"/>
</dbReference>
<dbReference type="InParanoid" id="B7S417"/>
<feature type="region of interest" description="Disordered" evidence="5">
    <location>
        <begin position="85"/>
        <end position="104"/>
    </location>
</feature>
<feature type="region of interest" description="Disordered" evidence="5">
    <location>
        <begin position="178"/>
        <end position="210"/>
    </location>
</feature>
<dbReference type="GeneID" id="7204917"/>
<dbReference type="Proteomes" id="UP000000759">
    <property type="component" value="Unassembled WGS sequence"/>
</dbReference>
<dbReference type="EMBL" id="DS999283">
    <property type="protein sequence ID" value="EEC42688.1"/>
    <property type="molecule type" value="Genomic_DNA"/>
</dbReference>
<evidence type="ECO:0000313" key="9">
    <source>
        <dbReference type="Proteomes" id="UP000000759"/>
    </source>
</evidence>
<evidence type="ECO:0000256" key="5">
    <source>
        <dbReference type="SAM" id="MobiDB-lite"/>
    </source>
</evidence>
<feature type="compositionally biased region" description="Polar residues" evidence="5">
    <location>
        <begin position="54"/>
        <end position="66"/>
    </location>
</feature>
<keyword evidence="4 6" id="KW-0472">Membrane</keyword>